<reference evidence="2" key="1">
    <citation type="submission" date="2021-03" db="EMBL/GenBank/DDBJ databases">
        <authorList>
            <person name="Jaffe A."/>
        </authorList>
    </citation>
    <scope>NUCLEOTIDE SEQUENCE</scope>
    <source>
        <strain evidence="2">RIFCSPLOWO2_01_FULL_AR10_48_17</strain>
    </source>
</reference>
<sequence length="393" mass="43623">MPARNRRIQRVQAETNRVMDSAFGNPQHRGITRRQRLGELRNQAARYAKHAPVQFAARQIVKHLSRAQTTFEGHSKITPIQSASVFYGGQNIRFGKAIREHFRKRRITARSMQLDSKRSPTSTVENRRIDALSRANAVVFAANGPASKLDGPVDRIVNSVERRYGKKSGTRLALMYGITPQAVREVLSLNSKRMHEFTRRTFQAVHGCKTIQVRSSSGTNMTFSITPRHRWVQDNAILSKNYWGNLPAGEVFTAPASANGNLVIDAVMNNVGDCHKTPITVQIRNGRAIPQTARCKNPRLLRKFLAQIHAEPNADRIGELGLGTNVAVTKLTGNDLVDEKHVGVHVAFGDPEGADTGATWTTAEGTHNDAILRKPSIFVDGRCIMRNGKSLLM</sequence>
<dbReference type="PANTHER" id="PTHR34448">
    <property type="entry name" value="AMINOPEPTIDASE"/>
    <property type="match status" value="1"/>
</dbReference>
<dbReference type="Pfam" id="PF02073">
    <property type="entry name" value="Peptidase_M29"/>
    <property type="match status" value="1"/>
</dbReference>
<proteinExistence type="predicted"/>
<protein>
    <submittedName>
        <fullName evidence="2">Aminopeptidase</fullName>
        <ecNumber evidence="2">3.4.11.-</ecNumber>
    </submittedName>
</protein>
<comment type="caution">
    <text evidence="2">The sequence shown here is derived from an EMBL/GenBank/DDBJ whole genome shotgun (WGS) entry which is preliminary data.</text>
</comment>
<accession>A0A8T4L8V9</accession>
<evidence type="ECO:0000313" key="2">
    <source>
        <dbReference type="EMBL" id="MBS3061979.1"/>
    </source>
</evidence>
<dbReference type="InterPro" id="IPR000787">
    <property type="entry name" value="Peptidase_M29"/>
</dbReference>
<dbReference type="EC" id="3.4.11.-" evidence="2"/>
<dbReference type="AlphaFoldDB" id="A0A8T4L8V9"/>
<dbReference type="GO" id="GO:0006508">
    <property type="term" value="P:proteolysis"/>
    <property type="evidence" value="ECO:0007669"/>
    <property type="project" value="InterPro"/>
</dbReference>
<dbReference type="SUPFAM" id="SSF144052">
    <property type="entry name" value="Thermophilic metalloprotease-like"/>
    <property type="match status" value="1"/>
</dbReference>
<organism evidence="2 3">
    <name type="scientific">Candidatus Iainarchaeum sp</name>
    <dbReference type="NCBI Taxonomy" id="3101447"/>
    <lineage>
        <taxon>Archaea</taxon>
        <taxon>Candidatus Iainarchaeota</taxon>
        <taxon>Candidatus Iainarchaeia</taxon>
        <taxon>Candidatus Iainarchaeales</taxon>
        <taxon>Candidatus Iainarchaeaceae</taxon>
        <taxon>Candidatus Iainarchaeum</taxon>
    </lineage>
</organism>
<evidence type="ECO:0000256" key="1">
    <source>
        <dbReference type="ARBA" id="ARBA00022723"/>
    </source>
</evidence>
<keyword evidence="2" id="KW-0378">Hydrolase</keyword>
<reference evidence="2" key="2">
    <citation type="submission" date="2021-05" db="EMBL/GenBank/DDBJ databases">
        <title>Protein family content uncovers lineage relationships and bacterial pathway maintenance mechanisms in DPANN archaea.</title>
        <authorList>
            <person name="Castelle C.J."/>
            <person name="Meheust R."/>
            <person name="Jaffe A.L."/>
            <person name="Seitz K."/>
            <person name="Gong X."/>
            <person name="Baker B.J."/>
            <person name="Banfield J.F."/>
        </authorList>
    </citation>
    <scope>NUCLEOTIDE SEQUENCE</scope>
    <source>
        <strain evidence="2">RIFCSPLOWO2_01_FULL_AR10_48_17</strain>
    </source>
</reference>
<gene>
    <name evidence="2" type="ORF">J4215_05345</name>
</gene>
<evidence type="ECO:0000313" key="3">
    <source>
        <dbReference type="Proteomes" id="UP000675968"/>
    </source>
</evidence>
<dbReference type="GO" id="GO:0046872">
    <property type="term" value="F:metal ion binding"/>
    <property type="evidence" value="ECO:0007669"/>
    <property type="project" value="UniProtKB-KW"/>
</dbReference>
<name>A0A8T4L8V9_9ARCH</name>
<dbReference type="InterPro" id="IPR052170">
    <property type="entry name" value="M29_Exopeptidase"/>
</dbReference>
<dbReference type="EMBL" id="JAGVWC010000011">
    <property type="protein sequence ID" value="MBS3061979.1"/>
    <property type="molecule type" value="Genomic_DNA"/>
</dbReference>
<dbReference type="GO" id="GO:0004177">
    <property type="term" value="F:aminopeptidase activity"/>
    <property type="evidence" value="ECO:0007669"/>
    <property type="project" value="UniProtKB-KW"/>
</dbReference>
<dbReference type="PANTHER" id="PTHR34448:SF1">
    <property type="entry name" value="BLL6088 PROTEIN"/>
    <property type="match status" value="1"/>
</dbReference>
<keyword evidence="2" id="KW-0645">Protease</keyword>
<dbReference type="Proteomes" id="UP000675968">
    <property type="component" value="Unassembled WGS sequence"/>
</dbReference>
<keyword evidence="2" id="KW-0031">Aminopeptidase</keyword>
<keyword evidence="1" id="KW-0479">Metal-binding</keyword>